<feature type="region of interest" description="Disordered" evidence="1">
    <location>
        <begin position="33"/>
        <end position="52"/>
    </location>
</feature>
<name>A0A0E9T7H1_ANGAN</name>
<proteinExistence type="predicted"/>
<reference evidence="2" key="2">
    <citation type="journal article" date="2015" name="Fish Shellfish Immunol.">
        <title>Early steps in the European eel (Anguilla anguilla)-Vibrio vulnificus interaction in the gills: Role of the RtxA13 toxin.</title>
        <authorList>
            <person name="Callol A."/>
            <person name="Pajuelo D."/>
            <person name="Ebbesson L."/>
            <person name="Teles M."/>
            <person name="MacKenzie S."/>
            <person name="Amaro C."/>
        </authorList>
    </citation>
    <scope>NUCLEOTIDE SEQUENCE</scope>
</reference>
<sequence>MSPKCLLRSFGLRRSTETLRRCAQAFLRQGKPWDQHKASRGKCRAGGRKEGM</sequence>
<evidence type="ECO:0000313" key="2">
    <source>
        <dbReference type="EMBL" id="JAH49591.1"/>
    </source>
</evidence>
<accession>A0A0E9T7H1</accession>
<organism evidence="2">
    <name type="scientific">Anguilla anguilla</name>
    <name type="common">European freshwater eel</name>
    <name type="synonym">Muraena anguilla</name>
    <dbReference type="NCBI Taxonomy" id="7936"/>
    <lineage>
        <taxon>Eukaryota</taxon>
        <taxon>Metazoa</taxon>
        <taxon>Chordata</taxon>
        <taxon>Craniata</taxon>
        <taxon>Vertebrata</taxon>
        <taxon>Euteleostomi</taxon>
        <taxon>Actinopterygii</taxon>
        <taxon>Neopterygii</taxon>
        <taxon>Teleostei</taxon>
        <taxon>Anguilliformes</taxon>
        <taxon>Anguillidae</taxon>
        <taxon>Anguilla</taxon>
    </lineage>
</organism>
<evidence type="ECO:0000256" key="1">
    <source>
        <dbReference type="SAM" id="MobiDB-lite"/>
    </source>
</evidence>
<reference evidence="2" key="1">
    <citation type="submission" date="2014-11" db="EMBL/GenBank/DDBJ databases">
        <authorList>
            <person name="Amaro Gonzalez C."/>
        </authorList>
    </citation>
    <scope>NUCLEOTIDE SEQUENCE</scope>
</reference>
<protein>
    <submittedName>
        <fullName evidence="2">Uncharacterized protein</fullName>
    </submittedName>
</protein>
<dbReference type="EMBL" id="GBXM01058986">
    <property type="protein sequence ID" value="JAH49591.1"/>
    <property type="molecule type" value="Transcribed_RNA"/>
</dbReference>
<dbReference type="AlphaFoldDB" id="A0A0E9T7H1"/>